<keyword evidence="3" id="KW-1185">Reference proteome</keyword>
<accession>A0ABM9NER0</accession>
<dbReference type="RefSeq" id="WP_348758671.1">
    <property type="nucleotide sequence ID" value="NZ_OZ026884.1"/>
</dbReference>
<reference evidence="2 3" key="1">
    <citation type="submission" date="2024-04" db="EMBL/GenBank/DDBJ databases">
        <authorList>
            <person name="Cremers G."/>
        </authorList>
    </citation>
    <scope>NUCLEOTIDE SEQUENCE [LARGE SCALE GENOMIC DNA]</scope>
    <source>
        <strain evidence="2">MeCH1-AG</strain>
    </source>
</reference>
<dbReference type="InterPro" id="IPR000182">
    <property type="entry name" value="GNAT_dom"/>
</dbReference>
<dbReference type="Gene3D" id="3.40.630.30">
    <property type="match status" value="1"/>
</dbReference>
<dbReference type="SUPFAM" id="SSF55729">
    <property type="entry name" value="Acyl-CoA N-acyltransferases (Nat)"/>
    <property type="match status" value="1"/>
</dbReference>
<dbReference type="PANTHER" id="PTHR47017:SF1">
    <property type="entry name" value="ACYL-COA"/>
    <property type="match status" value="1"/>
</dbReference>
<dbReference type="Proteomes" id="UP001497493">
    <property type="component" value="Chromosome"/>
</dbReference>
<protein>
    <submittedName>
        <fullName evidence="2">N-acetyltransferase domain-containing protein</fullName>
    </submittedName>
</protein>
<dbReference type="InterPro" id="IPR016181">
    <property type="entry name" value="Acyl_CoA_acyltransferase"/>
</dbReference>
<dbReference type="EMBL" id="OZ026884">
    <property type="protein sequence ID" value="CAL1239081.1"/>
    <property type="molecule type" value="Genomic_DNA"/>
</dbReference>
<name>A0ABM9NER0_9GAMM</name>
<dbReference type="Pfam" id="PF04339">
    <property type="entry name" value="FemAB_like"/>
    <property type="match status" value="1"/>
</dbReference>
<feature type="domain" description="N-acetyltransferase" evidence="1">
    <location>
        <begin position="10"/>
        <end position="194"/>
    </location>
</feature>
<dbReference type="InterPro" id="IPR007434">
    <property type="entry name" value="FemAB-like"/>
</dbReference>
<dbReference type="PROSITE" id="PS51186">
    <property type="entry name" value="GNAT"/>
    <property type="match status" value="1"/>
</dbReference>
<dbReference type="PANTHER" id="PTHR47017">
    <property type="entry name" value="ACYL-COA"/>
    <property type="match status" value="1"/>
</dbReference>
<evidence type="ECO:0000313" key="3">
    <source>
        <dbReference type="Proteomes" id="UP001497493"/>
    </source>
</evidence>
<evidence type="ECO:0000259" key="1">
    <source>
        <dbReference type="PROSITE" id="PS51186"/>
    </source>
</evidence>
<gene>
    <name evidence="2" type="ORF">MECH1_V1_0305</name>
</gene>
<proteinExistence type="predicted"/>
<sequence length="382" mass="43116">MQSVGYVRTRTVECLAEVDAAAWNALTGGAYPFLRHEFLRALEDQGCVGPETGWVPRHLLVEDAAGRLIGACPMYLKFNSFGEFVFDWAWAEAYQRAGLAYYPKLVVAAPFTPATGPRLLLAPEVRSEALATEVVDRAIDIARTLGVSSLHWLFATDPPLLESARLLARMGCQFHWENRDYPSFEAFLGALTAKRRKEILRERRLVREAGVELTRERGDRVDPELWRMVHGLYCATFAKYGNYPALTEGFFRQVAATLGEQVLLVLARRRGEIIACAYFLIGHEALYGRYWGCTEEVPGLHFEACYYQGLEFCIERGLRRFEPGAQGEHKLSRGFLPVYTWSLHWIAQPEFVGPIAAFLHREKAAMRAYCAELAAHSPFKAA</sequence>
<organism evidence="2 3">
    <name type="scientific">Candidatus Methylocalor cossyra</name>
    <dbReference type="NCBI Taxonomy" id="3108543"/>
    <lineage>
        <taxon>Bacteria</taxon>
        <taxon>Pseudomonadati</taxon>
        <taxon>Pseudomonadota</taxon>
        <taxon>Gammaproteobacteria</taxon>
        <taxon>Methylococcales</taxon>
        <taxon>Methylococcaceae</taxon>
        <taxon>Candidatus Methylocalor</taxon>
    </lineage>
</organism>
<evidence type="ECO:0000313" key="2">
    <source>
        <dbReference type="EMBL" id="CAL1239081.1"/>
    </source>
</evidence>